<evidence type="ECO:0000313" key="2">
    <source>
        <dbReference type="EMBL" id="KAK7913616.1"/>
    </source>
</evidence>
<reference evidence="3" key="1">
    <citation type="submission" date="2024-04" db="EMBL/GenBank/DDBJ databases">
        <title>Salinicola lusitanus LLJ914,a marine bacterium isolated from the Okinawa Trough.</title>
        <authorList>
            <person name="Li J."/>
        </authorList>
    </citation>
    <scope>NUCLEOTIDE SEQUENCE [LARGE SCALE GENOMIC DNA]</scope>
</reference>
<evidence type="ECO:0000313" key="3">
    <source>
        <dbReference type="Proteomes" id="UP001460270"/>
    </source>
</evidence>
<feature type="region of interest" description="Disordered" evidence="1">
    <location>
        <begin position="107"/>
        <end position="136"/>
    </location>
</feature>
<dbReference type="AlphaFoldDB" id="A0AAW0P7E6"/>
<feature type="compositionally biased region" description="Basic and acidic residues" evidence="1">
    <location>
        <begin position="115"/>
        <end position="136"/>
    </location>
</feature>
<proteinExistence type="predicted"/>
<gene>
    <name evidence="2" type="ORF">WMY93_013827</name>
</gene>
<dbReference type="EMBL" id="JBBPFD010000009">
    <property type="protein sequence ID" value="KAK7913616.1"/>
    <property type="molecule type" value="Genomic_DNA"/>
</dbReference>
<organism evidence="2 3">
    <name type="scientific">Mugilogobius chulae</name>
    <name type="common">yellowstripe goby</name>
    <dbReference type="NCBI Taxonomy" id="88201"/>
    <lineage>
        <taxon>Eukaryota</taxon>
        <taxon>Metazoa</taxon>
        <taxon>Chordata</taxon>
        <taxon>Craniata</taxon>
        <taxon>Vertebrata</taxon>
        <taxon>Euteleostomi</taxon>
        <taxon>Actinopterygii</taxon>
        <taxon>Neopterygii</taxon>
        <taxon>Teleostei</taxon>
        <taxon>Neoteleostei</taxon>
        <taxon>Acanthomorphata</taxon>
        <taxon>Gobiaria</taxon>
        <taxon>Gobiiformes</taxon>
        <taxon>Gobioidei</taxon>
        <taxon>Gobiidae</taxon>
        <taxon>Gobionellinae</taxon>
        <taxon>Mugilogobius</taxon>
    </lineage>
</organism>
<sequence length="201" mass="22530">MHVFGGGRKPEYPEKTHIDTVLAEGQHSEAQRDPHGFNTLETEEIGDATIWIVVWTETISAQEHRGKLTESSGQRLEEVHLFITRRETSAGVQPCLLHWQRDPDEWVRSKGGKRRKEEDRERERKRERGRERERKIGAASCSSLSPGWLFYFTGSQAEFLGLHSALMTGLGVADAGPTGDLQVQARSSSCAAVTGLQRPSH</sequence>
<name>A0AAW0P7E6_9GOBI</name>
<protein>
    <submittedName>
        <fullName evidence="2">Uncharacterized protein</fullName>
    </submittedName>
</protein>
<dbReference type="Proteomes" id="UP001460270">
    <property type="component" value="Unassembled WGS sequence"/>
</dbReference>
<evidence type="ECO:0000256" key="1">
    <source>
        <dbReference type="SAM" id="MobiDB-lite"/>
    </source>
</evidence>
<keyword evidence="3" id="KW-1185">Reference proteome</keyword>
<accession>A0AAW0P7E6</accession>
<comment type="caution">
    <text evidence="2">The sequence shown here is derived from an EMBL/GenBank/DDBJ whole genome shotgun (WGS) entry which is preliminary data.</text>
</comment>